<comment type="caution">
    <text evidence="1">The sequence shown here is derived from an EMBL/GenBank/DDBJ whole genome shotgun (WGS) entry which is preliminary data.</text>
</comment>
<name>A0AA88TEJ7_9TELE</name>
<reference evidence="1" key="1">
    <citation type="submission" date="2023-08" db="EMBL/GenBank/DDBJ databases">
        <title>Chromosome-level Genome Assembly of mud carp (Cirrhinus molitorella).</title>
        <authorList>
            <person name="Liu H."/>
        </authorList>
    </citation>
    <scope>NUCLEOTIDE SEQUENCE</scope>
    <source>
        <strain evidence="1">Prfri</strain>
        <tissue evidence="1">Muscle</tissue>
    </source>
</reference>
<keyword evidence="2" id="KW-1185">Reference proteome</keyword>
<dbReference type="Proteomes" id="UP001187343">
    <property type="component" value="Unassembled WGS sequence"/>
</dbReference>
<proteinExistence type="predicted"/>
<organism evidence="1 2">
    <name type="scientific">Cirrhinus molitorella</name>
    <name type="common">mud carp</name>
    <dbReference type="NCBI Taxonomy" id="172907"/>
    <lineage>
        <taxon>Eukaryota</taxon>
        <taxon>Metazoa</taxon>
        <taxon>Chordata</taxon>
        <taxon>Craniata</taxon>
        <taxon>Vertebrata</taxon>
        <taxon>Euteleostomi</taxon>
        <taxon>Actinopterygii</taxon>
        <taxon>Neopterygii</taxon>
        <taxon>Teleostei</taxon>
        <taxon>Ostariophysi</taxon>
        <taxon>Cypriniformes</taxon>
        <taxon>Cyprinidae</taxon>
        <taxon>Labeoninae</taxon>
        <taxon>Labeonini</taxon>
        <taxon>Cirrhinus</taxon>
    </lineage>
</organism>
<accession>A0AA88TEJ7</accession>
<dbReference type="EMBL" id="JAUYZG010000020">
    <property type="protein sequence ID" value="KAK2876919.1"/>
    <property type="molecule type" value="Genomic_DNA"/>
</dbReference>
<sequence length="88" mass="10120">MEGGRELADLLLEFHFLSRDFGAQEQDGPEAEKTSTLWTLPLALNEQGGRQTSICFPDRTTVHISTEGWLNSLRTLRWVSHRLWCCRC</sequence>
<gene>
    <name evidence="1" type="ORF">Q8A67_021015</name>
</gene>
<evidence type="ECO:0000313" key="1">
    <source>
        <dbReference type="EMBL" id="KAK2876919.1"/>
    </source>
</evidence>
<dbReference type="AlphaFoldDB" id="A0AA88TEJ7"/>
<evidence type="ECO:0000313" key="2">
    <source>
        <dbReference type="Proteomes" id="UP001187343"/>
    </source>
</evidence>
<protein>
    <submittedName>
        <fullName evidence="1">Uncharacterized protein</fullName>
    </submittedName>
</protein>